<dbReference type="InterPro" id="IPR023606">
    <property type="entry name" value="CoA-Trfase_III_dom_1_sf"/>
</dbReference>
<dbReference type="Pfam" id="PF02515">
    <property type="entry name" value="CoA_transf_3"/>
    <property type="match status" value="1"/>
</dbReference>
<dbReference type="EMBL" id="JAAAUB010000002">
    <property type="protein sequence ID" value="NMH15971.1"/>
    <property type="molecule type" value="Genomic_DNA"/>
</dbReference>
<dbReference type="RefSeq" id="WP_169115168.1">
    <property type="nucleotide sequence ID" value="NZ_JAAAUB010000002.1"/>
</dbReference>
<name>A0ABX1QKQ2_9PROT</name>
<evidence type="ECO:0000313" key="3">
    <source>
        <dbReference type="Proteomes" id="UP000669605"/>
    </source>
</evidence>
<dbReference type="Proteomes" id="UP000669605">
    <property type="component" value="Unassembled WGS sequence"/>
</dbReference>
<dbReference type="InterPro" id="IPR003673">
    <property type="entry name" value="CoA-Trfase_fam_III"/>
</dbReference>
<dbReference type="PANTHER" id="PTHR48207:SF3">
    <property type="entry name" value="SUCCINATE--HYDROXYMETHYLGLUTARATE COA-TRANSFERASE"/>
    <property type="match status" value="1"/>
</dbReference>
<keyword evidence="3" id="KW-1185">Reference proteome</keyword>
<evidence type="ECO:0000256" key="1">
    <source>
        <dbReference type="ARBA" id="ARBA00022679"/>
    </source>
</evidence>
<evidence type="ECO:0000313" key="2">
    <source>
        <dbReference type="EMBL" id="NMH15971.1"/>
    </source>
</evidence>
<dbReference type="InterPro" id="IPR050483">
    <property type="entry name" value="CoA-transferase_III_domain"/>
</dbReference>
<dbReference type="InterPro" id="IPR044855">
    <property type="entry name" value="CoA-Trfase_III_dom3_sf"/>
</dbReference>
<dbReference type="GO" id="GO:0016740">
    <property type="term" value="F:transferase activity"/>
    <property type="evidence" value="ECO:0007669"/>
    <property type="project" value="UniProtKB-KW"/>
</dbReference>
<keyword evidence="1 2" id="KW-0808">Transferase</keyword>
<proteinExistence type="predicted"/>
<accession>A0ABX1QKQ2</accession>
<gene>
    <name evidence="2" type="ORF">GV368_02360</name>
</gene>
<organism evidence="2 3">
    <name type="scientific">Tepidiphilus baoligensis</name>
    <dbReference type="NCBI Taxonomy" id="2698687"/>
    <lineage>
        <taxon>Bacteria</taxon>
        <taxon>Pseudomonadati</taxon>
        <taxon>Pseudomonadota</taxon>
        <taxon>Hydrogenophilia</taxon>
        <taxon>Hydrogenophilales</taxon>
        <taxon>Hydrogenophilaceae</taxon>
        <taxon>Tepidiphilus</taxon>
    </lineage>
</organism>
<dbReference type="SUPFAM" id="SSF89796">
    <property type="entry name" value="CoA-transferase family III (CaiB/BaiF)"/>
    <property type="match status" value="1"/>
</dbReference>
<reference evidence="2 3" key="1">
    <citation type="journal article" date="2020" name="Curr. Microbiol.">
        <title>Tepidiphilus baoligensis sp. nov., a Novel Bacterium of the Family Hydrogenophilaceae Isolated from an Oil Reservoir.</title>
        <authorList>
            <person name="Zhang X."/>
            <person name="Wang G."/>
            <person name="Ma X."/>
            <person name="Yu J."/>
            <person name="You J."/>
            <person name="Xue Y."/>
            <person name="Ma Y."/>
        </authorList>
    </citation>
    <scope>NUCLEOTIDE SEQUENCE [LARGE SCALE GENOMIC DNA]</scope>
    <source>
        <strain evidence="2 3">B18-69</strain>
    </source>
</reference>
<dbReference type="Gene3D" id="3.40.50.10540">
    <property type="entry name" value="Crotonobetainyl-coa:carnitine coa-transferase, domain 1"/>
    <property type="match status" value="1"/>
</dbReference>
<protein>
    <submittedName>
        <fullName evidence="2">CoA transferase</fullName>
    </submittedName>
</protein>
<dbReference type="PANTHER" id="PTHR48207">
    <property type="entry name" value="SUCCINATE--HYDROXYMETHYLGLUTARATE COA-TRANSFERASE"/>
    <property type="match status" value="1"/>
</dbReference>
<comment type="caution">
    <text evidence="2">The sequence shown here is derived from an EMBL/GenBank/DDBJ whole genome shotgun (WGS) entry which is preliminary data.</text>
</comment>
<dbReference type="Gene3D" id="3.30.1540.10">
    <property type="entry name" value="formyl-coa transferase, domain 3"/>
    <property type="match status" value="1"/>
</dbReference>
<sequence length="392" mass="43109">MRPLEGITVVTLEHAIAAPFCTRQLADLGARVIKIERPGVGDFARAYDERVRGMSSHFVWTNRSKESLTLDLKHPEAKPVLDRLLERADVLVQNLAPGAAARLGLSFAALQPRFPRLIVCDISGYGAEGPYRDKKAYDLLIQSESGFLSVTGTAEQPAKAGCSIADISAGMYAYSAILAALYERERTGKGKAIEISMFETMVEWMGFPLYYAFDGAPPPPRTGAFHASIFPYGPFRAGDGRTVMLGIQNEREWVKFCELVLGRPELANDSRFSSNSKRSAARAELTAIIENVFAGLSAEQVIEKLEAAQIANAQMNTMHDVWRHPQLEARRRWVEIDSPVGTLPALLPPTARTPQEVRMDPVPALGEHTEALLGELGFDAPAIARLREHEVI</sequence>